<comment type="caution">
    <text evidence="1">The sequence shown here is derived from an EMBL/GenBank/DDBJ whole genome shotgun (WGS) entry which is preliminary data.</text>
</comment>
<keyword evidence="2" id="KW-1185">Reference proteome</keyword>
<proteinExistence type="predicted"/>
<evidence type="ECO:0000313" key="2">
    <source>
        <dbReference type="Proteomes" id="UP000623129"/>
    </source>
</evidence>
<accession>A0A833QL55</accession>
<dbReference type="Proteomes" id="UP000623129">
    <property type="component" value="Unassembled WGS sequence"/>
</dbReference>
<evidence type="ECO:0000313" key="1">
    <source>
        <dbReference type="EMBL" id="KAF3328595.1"/>
    </source>
</evidence>
<organism evidence="1 2">
    <name type="scientific">Carex littledalei</name>
    <dbReference type="NCBI Taxonomy" id="544730"/>
    <lineage>
        <taxon>Eukaryota</taxon>
        <taxon>Viridiplantae</taxon>
        <taxon>Streptophyta</taxon>
        <taxon>Embryophyta</taxon>
        <taxon>Tracheophyta</taxon>
        <taxon>Spermatophyta</taxon>
        <taxon>Magnoliopsida</taxon>
        <taxon>Liliopsida</taxon>
        <taxon>Poales</taxon>
        <taxon>Cyperaceae</taxon>
        <taxon>Cyperoideae</taxon>
        <taxon>Cariceae</taxon>
        <taxon>Carex</taxon>
        <taxon>Carex subgen. Euthyceras</taxon>
    </lineage>
</organism>
<protein>
    <submittedName>
        <fullName evidence="1">Uncharacterized protein</fullName>
    </submittedName>
</protein>
<dbReference type="OrthoDB" id="1077969at2759"/>
<sequence length="141" mass="15731">MGNFLPSLAHCTSTVPTPSCLTKQKLQCYTVALSRLYKFKRKINSSNSTIDTANEGDGLKALTENQETKVSQEKKVIRVKVLLTKKEAAQLRSMSVKGDKTIGQIMSELKKMDVHEKSFGSRNIAWRPELESIPEELVTCA</sequence>
<name>A0A833QL55_9POAL</name>
<dbReference type="EMBL" id="SWLB01000015">
    <property type="protein sequence ID" value="KAF3328595.1"/>
    <property type="molecule type" value="Genomic_DNA"/>
</dbReference>
<gene>
    <name evidence="1" type="ORF">FCM35_KLT05673</name>
</gene>
<dbReference type="AlphaFoldDB" id="A0A833QL55"/>
<reference evidence="1" key="1">
    <citation type="submission" date="2020-01" db="EMBL/GenBank/DDBJ databases">
        <title>Genome sequence of Kobresia littledalei, the first chromosome-level genome in the family Cyperaceae.</title>
        <authorList>
            <person name="Qu G."/>
        </authorList>
    </citation>
    <scope>NUCLEOTIDE SEQUENCE</scope>
    <source>
        <strain evidence="1">C.B.Clarke</strain>
        <tissue evidence="1">Leaf</tissue>
    </source>
</reference>